<evidence type="ECO:0000256" key="7">
    <source>
        <dbReference type="SAM" id="Phobius"/>
    </source>
</evidence>
<keyword evidence="11" id="KW-1185">Reference proteome</keyword>
<dbReference type="PROSITE" id="PS51781">
    <property type="entry name" value="SH3B"/>
    <property type="match status" value="1"/>
</dbReference>
<keyword evidence="6" id="KW-0175">Coiled coil</keyword>
<comment type="caution">
    <text evidence="10">The sequence shown here is derived from an EMBL/GenBank/DDBJ whole genome shotgun (WGS) entry which is preliminary data.</text>
</comment>
<evidence type="ECO:0000256" key="5">
    <source>
        <dbReference type="ARBA" id="ARBA00023136"/>
    </source>
</evidence>
<keyword evidence="2 7" id="KW-0812">Transmembrane</keyword>
<dbReference type="Proteomes" id="UP001259982">
    <property type="component" value="Unassembled WGS sequence"/>
</dbReference>
<dbReference type="InterPro" id="IPR016476">
    <property type="entry name" value="SH3_dom_pro"/>
</dbReference>
<dbReference type="NCBIfam" id="TIGR04211">
    <property type="entry name" value="SH3_and_anchor"/>
    <property type="match status" value="1"/>
</dbReference>
<feature type="transmembrane region" description="Helical" evidence="7">
    <location>
        <begin position="189"/>
        <end position="207"/>
    </location>
</feature>
<feature type="domain" description="SH3b" evidence="9">
    <location>
        <begin position="20"/>
        <end position="84"/>
    </location>
</feature>
<feature type="chain" id="PRO_5046787616" evidence="8">
    <location>
        <begin position="21"/>
        <end position="218"/>
    </location>
</feature>
<evidence type="ECO:0000256" key="8">
    <source>
        <dbReference type="SAM" id="SignalP"/>
    </source>
</evidence>
<feature type="coiled-coil region" evidence="6">
    <location>
        <begin position="83"/>
        <end position="183"/>
    </location>
</feature>
<dbReference type="RefSeq" id="WP_311659375.1">
    <property type="nucleotide sequence ID" value="NZ_JAVRHY010000010.1"/>
</dbReference>
<name>A0ABU3BB78_9GAMM</name>
<evidence type="ECO:0000256" key="6">
    <source>
        <dbReference type="SAM" id="Coils"/>
    </source>
</evidence>
<keyword evidence="3 8" id="KW-0732">Signal</keyword>
<keyword evidence="4 7" id="KW-1133">Transmembrane helix</keyword>
<evidence type="ECO:0000256" key="4">
    <source>
        <dbReference type="ARBA" id="ARBA00022989"/>
    </source>
</evidence>
<sequence>MSSRVSLAVLLVFVVTAASAADRYVSDELSINLRRGPGNDYRITQLLDAGEPVTVIETGDGWTHVRTEGGSDGWVLTRFLSNEPAARTQLAEMRERVAELEQSNASLREELSEALEGSSELGSLKEELIAENKSLKQELSQIKEASANAIRINRENQEFREQILSMESEVERLRHENQALQSRRDGMKVGAIILLAGVLLGLVLPLFRRRSRNSWDSI</sequence>
<accession>A0ABU3BB78</accession>
<evidence type="ECO:0000256" key="3">
    <source>
        <dbReference type="ARBA" id="ARBA00022729"/>
    </source>
</evidence>
<feature type="signal peptide" evidence="8">
    <location>
        <begin position="1"/>
        <end position="20"/>
    </location>
</feature>
<proteinExistence type="predicted"/>
<dbReference type="EMBL" id="JAVRHY010000010">
    <property type="protein sequence ID" value="MDT0619067.1"/>
    <property type="molecule type" value="Genomic_DNA"/>
</dbReference>
<gene>
    <name evidence="10" type="ORF">RM531_11335</name>
</gene>
<evidence type="ECO:0000259" key="9">
    <source>
        <dbReference type="PROSITE" id="PS51781"/>
    </source>
</evidence>
<protein>
    <submittedName>
        <fullName evidence="10">TIGR04211 family SH3 domain-containing protein</fullName>
    </submittedName>
</protein>
<organism evidence="10 11">
    <name type="scientific">Spectribacter acetivorans</name>
    <dbReference type="NCBI Taxonomy" id="3075603"/>
    <lineage>
        <taxon>Bacteria</taxon>
        <taxon>Pseudomonadati</taxon>
        <taxon>Pseudomonadota</taxon>
        <taxon>Gammaproteobacteria</taxon>
        <taxon>Salinisphaerales</taxon>
        <taxon>Salinisphaeraceae</taxon>
        <taxon>Spectribacter</taxon>
    </lineage>
</organism>
<evidence type="ECO:0000256" key="1">
    <source>
        <dbReference type="ARBA" id="ARBA00004167"/>
    </source>
</evidence>
<dbReference type="SMART" id="SM00287">
    <property type="entry name" value="SH3b"/>
    <property type="match status" value="1"/>
</dbReference>
<dbReference type="Gene3D" id="2.30.30.40">
    <property type="entry name" value="SH3 Domains"/>
    <property type="match status" value="1"/>
</dbReference>
<comment type="subcellular location">
    <subcellularLocation>
        <location evidence="1">Membrane</location>
        <topology evidence="1">Single-pass membrane protein</topology>
    </subcellularLocation>
</comment>
<dbReference type="InterPro" id="IPR003646">
    <property type="entry name" value="SH3-like_bac-type"/>
</dbReference>
<dbReference type="PIRSF" id="PIRSF006158">
    <property type="entry name" value="UCP006158_SH3"/>
    <property type="match status" value="1"/>
</dbReference>
<evidence type="ECO:0000256" key="2">
    <source>
        <dbReference type="ARBA" id="ARBA00022692"/>
    </source>
</evidence>
<reference evidence="10 11" key="1">
    <citation type="submission" date="2023-09" db="EMBL/GenBank/DDBJ databases">
        <authorList>
            <person name="Rey-Velasco X."/>
        </authorList>
    </citation>
    <scope>NUCLEOTIDE SEQUENCE [LARGE SCALE GENOMIC DNA]</scope>
    <source>
        <strain evidence="10 11">P385</strain>
    </source>
</reference>
<evidence type="ECO:0000313" key="11">
    <source>
        <dbReference type="Proteomes" id="UP001259982"/>
    </source>
</evidence>
<keyword evidence="5 7" id="KW-0472">Membrane</keyword>
<evidence type="ECO:0000313" key="10">
    <source>
        <dbReference type="EMBL" id="MDT0619067.1"/>
    </source>
</evidence>
<dbReference type="Pfam" id="PF08239">
    <property type="entry name" value="SH3_3"/>
    <property type="match status" value="1"/>
</dbReference>